<evidence type="ECO:0000313" key="3">
    <source>
        <dbReference type="Proteomes" id="UP001430953"/>
    </source>
</evidence>
<organism evidence="2 3">
    <name type="scientific">Cardiocondyla obscurior</name>
    <dbReference type="NCBI Taxonomy" id="286306"/>
    <lineage>
        <taxon>Eukaryota</taxon>
        <taxon>Metazoa</taxon>
        <taxon>Ecdysozoa</taxon>
        <taxon>Arthropoda</taxon>
        <taxon>Hexapoda</taxon>
        <taxon>Insecta</taxon>
        <taxon>Pterygota</taxon>
        <taxon>Neoptera</taxon>
        <taxon>Endopterygota</taxon>
        <taxon>Hymenoptera</taxon>
        <taxon>Apocrita</taxon>
        <taxon>Aculeata</taxon>
        <taxon>Formicoidea</taxon>
        <taxon>Formicidae</taxon>
        <taxon>Myrmicinae</taxon>
        <taxon>Cardiocondyla</taxon>
    </lineage>
</organism>
<dbReference type="EMBL" id="JADYXP020000017">
    <property type="protein sequence ID" value="KAL0107232.1"/>
    <property type="molecule type" value="Genomic_DNA"/>
</dbReference>
<dbReference type="Proteomes" id="UP001430953">
    <property type="component" value="Unassembled WGS sequence"/>
</dbReference>
<gene>
    <name evidence="2" type="ORF">PUN28_015636</name>
</gene>
<evidence type="ECO:0000256" key="1">
    <source>
        <dbReference type="SAM" id="MobiDB-lite"/>
    </source>
</evidence>
<keyword evidence="3" id="KW-1185">Reference proteome</keyword>
<reference evidence="2 3" key="1">
    <citation type="submission" date="2023-03" db="EMBL/GenBank/DDBJ databases">
        <title>High recombination rates correlate with genetic variation in Cardiocondyla obscurior ants.</title>
        <authorList>
            <person name="Errbii M."/>
        </authorList>
    </citation>
    <scope>NUCLEOTIDE SEQUENCE [LARGE SCALE GENOMIC DNA]</scope>
    <source>
        <strain evidence="2">Alpha-2009</strain>
        <tissue evidence="2">Whole body</tissue>
    </source>
</reference>
<sequence>MRSSFLLLLRARPRSSFGWQLQHVYTSEAPNTLGIGYRRPRDHLRPRAPTYDPSMDHRGRSRFAFDLRGPRSKLPKSMTKFQVNSTEDMWFSKQDAEFHELSLFFFPLSN</sequence>
<feature type="region of interest" description="Disordered" evidence="1">
    <location>
        <begin position="36"/>
        <end position="58"/>
    </location>
</feature>
<protein>
    <submittedName>
        <fullName evidence="2">Uncharacterized protein</fullName>
    </submittedName>
</protein>
<accession>A0AAW2F048</accession>
<dbReference type="AlphaFoldDB" id="A0AAW2F048"/>
<evidence type="ECO:0000313" key="2">
    <source>
        <dbReference type="EMBL" id="KAL0107232.1"/>
    </source>
</evidence>
<comment type="caution">
    <text evidence="2">The sequence shown here is derived from an EMBL/GenBank/DDBJ whole genome shotgun (WGS) entry which is preliminary data.</text>
</comment>
<proteinExistence type="predicted"/>
<name>A0AAW2F048_9HYME</name>